<evidence type="ECO:0000313" key="2">
    <source>
        <dbReference type="Proteomes" id="UP000034164"/>
    </source>
</evidence>
<name>A0A0G2I6W9_9EURO</name>
<proteinExistence type="predicted"/>
<reference evidence="2" key="1">
    <citation type="journal article" date="2015" name="PLoS Genet.">
        <title>The dynamic genome and transcriptome of the human fungal pathogen Blastomyces and close relative Emmonsia.</title>
        <authorList>
            <person name="Munoz J.F."/>
            <person name="Gauthier G.M."/>
            <person name="Desjardins C.A."/>
            <person name="Gallo J.E."/>
            <person name="Holder J."/>
            <person name="Sullivan T.D."/>
            <person name="Marty A.J."/>
            <person name="Carmen J.C."/>
            <person name="Chen Z."/>
            <person name="Ding L."/>
            <person name="Gujja S."/>
            <person name="Magrini V."/>
            <person name="Misas E."/>
            <person name="Mitreva M."/>
            <person name="Priest M."/>
            <person name="Saif S."/>
            <person name="Whiston E.A."/>
            <person name="Young S."/>
            <person name="Zeng Q."/>
            <person name="Goldman W.E."/>
            <person name="Mardis E.R."/>
            <person name="Taylor J.W."/>
            <person name="McEwen J.G."/>
            <person name="Clay O.K."/>
            <person name="Klein B.S."/>
            <person name="Cuomo C.A."/>
        </authorList>
    </citation>
    <scope>NUCLEOTIDE SEQUENCE [LARGE SCALE GENOMIC DNA]</scope>
    <source>
        <strain evidence="2">UAMH 3008</strain>
    </source>
</reference>
<gene>
    <name evidence="1" type="ORF">EMCG_08054</name>
</gene>
<protein>
    <submittedName>
        <fullName evidence="1">Uncharacterized protein</fullName>
    </submittedName>
</protein>
<sequence>MNIDRSSNNSSCRVRLRMTIVAILVMKVMRRLMVVKGLCNKSNLRKCPCDEHVLAHLRYGVWIVAIILMFL</sequence>
<accession>A0A0G2I6W9</accession>
<evidence type="ECO:0000313" key="1">
    <source>
        <dbReference type="EMBL" id="KKZ66228.1"/>
    </source>
</evidence>
<organism evidence="1 2">
    <name type="scientific">[Emmonsia] crescens</name>
    <dbReference type="NCBI Taxonomy" id="73230"/>
    <lineage>
        <taxon>Eukaryota</taxon>
        <taxon>Fungi</taxon>
        <taxon>Dikarya</taxon>
        <taxon>Ascomycota</taxon>
        <taxon>Pezizomycotina</taxon>
        <taxon>Eurotiomycetes</taxon>
        <taxon>Eurotiomycetidae</taxon>
        <taxon>Onygenales</taxon>
        <taxon>Ajellomycetaceae</taxon>
        <taxon>Emergomyces</taxon>
    </lineage>
</organism>
<comment type="caution">
    <text evidence="1">The sequence shown here is derived from an EMBL/GenBank/DDBJ whole genome shotgun (WGS) entry which is preliminary data.</text>
</comment>
<dbReference type="Proteomes" id="UP000034164">
    <property type="component" value="Unassembled WGS sequence"/>
</dbReference>
<dbReference type="OrthoDB" id="10499818at2759"/>
<dbReference type="AlphaFoldDB" id="A0A0G2I6W9"/>
<dbReference type="EMBL" id="LCZI01000505">
    <property type="protein sequence ID" value="KKZ66228.1"/>
    <property type="molecule type" value="Genomic_DNA"/>
</dbReference>
<dbReference type="VEuPathDB" id="FungiDB:EMCG_08054"/>